<feature type="transmembrane region" description="Helical" evidence="2">
    <location>
        <begin position="49"/>
        <end position="70"/>
    </location>
</feature>
<evidence type="ECO:0000256" key="1">
    <source>
        <dbReference type="SAM" id="MobiDB-lite"/>
    </source>
</evidence>
<organism evidence="3 4">
    <name type="scientific">Actinomadura monticuli</name>
    <dbReference type="NCBI Taxonomy" id="3097367"/>
    <lineage>
        <taxon>Bacteria</taxon>
        <taxon>Bacillati</taxon>
        <taxon>Actinomycetota</taxon>
        <taxon>Actinomycetes</taxon>
        <taxon>Streptosporangiales</taxon>
        <taxon>Thermomonosporaceae</taxon>
        <taxon>Actinomadura</taxon>
    </lineage>
</organism>
<comment type="caution">
    <text evidence="3">The sequence shown here is derived from an EMBL/GenBank/DDBJ whole genome shotgun (WGS) entry which is preliminary data.</text>
</comment>
<keyword evidence="2" id="KW-0812">Transmembrane</keyword>
<reference evidence="3 4" key="1">
    <citation type="submission" date="2023-11" db="EMBL/GenBank/DDBJ databases">
        <title>Actinomadura monticuli sp. nov., isolated from volcanic ash.</title>
        <authorList>
            <person name="Lee S.D."/>
            <person name="Yang H."/>
            <person name="Kim I.S."/>
        </authorList>
    </citation>
    <scope>NUCLEOTIDE SEQUENCE [LARGE SCALE GENOMIC DNA]</scope>
    <source>
        <strain evidence="3 4">DLS-62</strain>
    </source>
</reference>
<evidence type="ECO:0000313" key="3">
    <source>
        <dbReference type="EMBL" id="MFA1541794.1"/>
    </source>
</evidence>
<feature type="region of interest" description="Disordered" evidence="1">
    <location>
        <begin position="1"/>
        <end position="20"/>
    </location>
</feature>
<dbReference type="RefSeq" id="WP_371951951.1">
    <property type="nucleotide sequence ID" value="NZ_JAXCEI010000010.1"/>
</dbReference>
<evidence type="ECO:0000313" key="4">
    <source>
        <dbReference type="Proteomes" id="UP001569963"/>
    </source>
</evidence>
<dbReference type="EMBL" id="JAXCEI010000010">
    <property type="protein sequence ID" value="MFA1541794.1"/>
    <property type="molecule type" value="Genomic_DNA"/>
</dbReference>
<keyword evidence="2" id="KW-0472">Membrane</keyword>
<keyword evidence="2" id="KW-1133">Transmembrane helix</keyword>
<sequence>MRTGGGATAGPPGPAVSARRAGRRRYLVLSAFGAAAMSGAISLGAPAEVVLWTAAGFTGVLLATGVLIGLDAFRPTKQANSTSHRTPAK</sequence>
<accession>A0ABV4QIJ0</accession>
<dbReference type="Proteomes" id="UP001569963">
    <property type="component" value="Unassembled WGS sequence"/>
</dbReference>
<keyword evidence="4" id="KW-1185">Reference proteome</keyword>
<proteinExistence type="predicted"/>
<evidence type="ECO:0000256" key="2">
    <source>
        <dbReference type="SAM" id="Phobius"/>
    </source>
</evidence>
<feature type="transmembrane region" description="Helical" evidence="2">
    <location>
        <begin position="26"/>
        <end position="43"/>
    </location>
</feature>
<protein>
    <submittedName>
        <fullName evidence="3">Uncharacterized protein</fullName>
    </submittedName>
</protein>
<name>A0ABV4QIJ0_9ACTN</name>
<gene>
    <name evidence="3" type="ORF">SM611_22935</name>
</gene>